<accession>A0ABX3KY85</accession>
<protein>
    <recommendedName>
        <fullName evidence="7 9">Uroporphyrinogen-III synthase</fullName>
        <ecNumber evidence="3 9">4.2.1.75</ecNumber>
    </recommendedName>
</protein>
<reference evidence="11 12" key="1">
    <citation type="submission" date="2016-10" db="EMBL/GenBank/DDBJ databases">
        <title>Rodentibacter gen. nov. and new species.</title>
        <authorList>
            <person name="Christensen H."/>
        </authorList>
    </citation>
    <scope>NUCLEOTIDE SEQUENCE [LARGE SCALE GENOMIC DNA]</scope>
    <source>
        <strain evidence="11 12">1998236014</strain>
    </source>
</reference>
<dbReference type="EMBL" id="MLAA01000024">
    <property type="protein sequence ID" value="OOF69716.1"/>
    <property type="molecule type" value="Genomic_DNA"/>
</dbReference>
<evidence type="ECO:0000256" key="9">
    <source>
        <dbReference type="RuleBase" id="RU366031"/>
    </source>
</evidence>
<evidence type="ECO:0000256" key="2">
    <source>
        <dbReference type="ARBA" id="ARBA00008133"/>
    </source>
</evidence>
<evidence type="ECO:0000256" key="8">
    <source>
        <dbReference type="ARBA" id="ARBA00048617"/>
    </source>
</evidence>
<dbReference type="Gene3D" id="3.40.50.10090">
    <property type="match status" value="2"/>
</dbReference>
<evidence type="ECO:0000256" key="7">
    <source>
        <dbReference type="ARBA" id="ARBA00040167"/>
    </source>
</evidence>
<evidence type="ECO:0000259" key="10">
    <source>
        <dbReference type="Pfam" id="PF02602"/>
    </source>
</evidence>
<evidence type="ECO:0000256" key="1">
    <source>
        <dbReference type="ARBA" id="ARBA00004772"/>
    </source>
</evidence>
<sequence length="248" mass="28012">MAVLITRPDERGKQLTDWLNQSGIVALHLPLFCIESGRELGNLPSALNQLKNQDYVFLVSQNAVDFCHKTLADIGFCWPESLHYFTVGHRTAQYFSSQSERPIHYPITTENSEGVLALPNMQNLQDKRILILRGNGGRDFFAEQARIRGAEVILLETYQRVPIIYNNEEQTSICKRSGINTIIATNLEIVNALVNFVPKQDQGWLKSCRLITVSQRIADVAHKLGWHNITVSPKADNQSLLNTLLETN</sequence>
<keyword evidence="4 9" id="KW-0456">Lyase</keyword>
<feature type="domain" description="Tetrapyrrole biosynthesis uroporphyrinogen III synthase" evidence="10">
    <location>
        <begin position="16"/>
        <end position="241"/>
    </location>
</feature>
<keyword evidence="12" id="KW-1185">Reference proteome</keyword>
<comment type="pathway">
    <text evidence="1 9">Porphyrin-containing compound metabolism; protoporphyrin-IX biosynthesis; coproporphyrinogen-III from 5-aminolevulinate: step 3/4.</text>
</comment>
<dbReference type="Pfam" id="PF02602">
    <property type="entry name" value="HEM4"/>
    <property type="match status" value="1"/>
</dbReference>
<dbReference type="CDD" id="cd06578">
    <property type="entry name" value="HemD"/>
    <property type="match status" value="1"/>
</dbReference>
<name>A0ABX3KY85_9PAST</name>
<evidence type="ECO:0000256" key="4">
    <source>
        <dbReference type="ARBA" id="ARBA00023239"/>
    </source>
</evidence>
<proteinExistence type="inferred from homology"/>
<comment type="function">
    <text evidence="6 9">Catalyzes cyclization of the linear tetrapyrrole, hydroxymethylbilane, to the macrocyclic uroporphyrinogen III.</text>
</comment>
<organism evidence="11 12">
    <name type="scientific">Rodentibacter caecimuris</name>
    <dbReference type="NCBI Taxonomy" id="1796644"/>
    <lineage>
        <taxon>Bacteria</taxon>
        <taxon>Pseudomonadati</taxon>
        <taxon>Pseudomonadota</taxon>
        <taxon>Gammaproteobacteria</taxon>
        <taxon>Pasteurellales</taxon>
        <taxon>Pasteurellaceae</taxon>
        <taxon>Rodentibacter</taxon>
    </lineage>
</organism>
<dbReference type="InterPro" id="IPR039793">
    <property type="entry name" value="UROS/Hem4"/>
</dbReference>
<dbReference type="EC" id="4.2.1.75" evidence="3 9"/>
<comment type="caution">
    <text evidence="11">The sequence shown here is derived from an EMBL/GenBank/DDBJ whole genome shotgun (WGS) entry which is preliminary data.</text>
</comment>
<evidence type="ECO:0000256" key="5">
    <source>
        <dbReference type="ARBA" id="ARBA00023244"/>
    </source>
</evidence>
<evidence type="ECO:0000313" key="12">
    <source>
        <dbReference type="Proteomes" id="UP000188820"/>
    </source>
</evidence>
<evidence type="ECO:0000313" key="11">
    <source>
        <dbReference type="EMBL" id="OOF69716.1"/>
    </source>
</evidence>
<dbReference type="InterPro" id="IPR003754">
    <property type="entry name" value="4pyrrol_synth_uPrphyn_synth"/>
</dbReference>
<comment type="similarity">
    <text evidence="2 9">Belongs to the uroporphyrinogen-III synthase family.</text>
</comment>
<dbReference type="PANTHER" id="PTHR38042">
    <property type="entry name" value="UROPORPHYRINOGEN-III SYNTHASE, CHLOROPLASTIC"/>
    <property type="match status" value="1"/>
</dbReference>
<gene>
    <name evidence="11" type="ORF">BKG89_05950</name>
</gene>
<keyword evidence="5 9" id="KW-0627">Porphyrin biosynthesis</keyword>
<comment type="catalytic activity">
    <reaction evidence="8 9">
        <text>hydroxymethylbilane = uroporphyrinogen III + H2O</text>
        <dbReference type="Rhea" id="RHEA:18965"/>
        <dbReference type="ChEBI" id="CHEBI:15377"/>
        <dbReference type="ChEBI" id="CHEBI:57308"/>
        <dbReference type="ChEBI" id="CHEBI:57845"/>
        <dbReference type="EC" id="4.2.1.75"/>
    </reaction>
</comment>
<dbReference type="InterPro" id="IPR036108">
    <property type="entry name" value="4pyrrol_syn_uPrphyn_synt_sf"/>
</dbReference>
<dbReference type="SUPFAM" id="SSF69618">
    <property type="entry name" value="HemD-like"/>
    <property type="match status" value="1"/>
</dbReference>
<evidence type="ECO:0000256" key="3">
    <source>
        <dbReference type="ARBA" id="ARBA00013109"/>
    </source>
</evidence>
<dbReference type="Proteomes" id="UP000188820">
    <property type="component" value="Unassembled WGS sequence"/>
</dbReference>
<evidence type="ECO:0000256" key="6">
    <source>
        <dbReference type="ARBA" id="ARBA00037589"/>
    </source>
</evidence>
<dbReference type="PANTHER" id="PTHR38042:SF1">
    <property type="entry name" value="UROPORPHYRINOGEN-III SYNTHASE, CHLOROPLASTIC"/>
    <property type="match status" value="1"/>
</dbReference>
<dbReference type="RefSeq" id="WP_077463270.1">
    <property type="nucleotide sequence ID" value="NZ_MLAA01000024.1"/>
</dbReference>